<accession>A0ABD2W8G5</accession>
<dbReference type="PROSITE" id="PS50297">
    <property type="entry name" value="ANK_REP_REGION"/>
    <property type="match status" value="6"/>
</dbReference>
<gene>
    <name evidence="5" type="ORF">TKK_015599</name>
</gene>
<keyword evidence="6" id="KW-1185">Reference proteome</keyword>
<evidence type="ECO:0000313" key="5">
    <source>
        <dbReference type="EMBL" id="KAL3389365.1"/>
    </source>
</evidence>
<dbReference type="PROSITE" id="PS50088">
    <property type="entry name" value="ANK_REPEAT"/>
    <property type="match status" value="8"/>
</dbReference>
<dbReference type="InterPro" id="IPR002110">
    <property type="entry name" value="Ankyrin_rpt"/>
</dbReference>
<keyword evidence="1" id="KW-0677">Repeat</keyword>
<feature type="repeat" description="ANK" evidence="3">
    <location>
        <begin position="662"/>
        <end position="694"/>
    </location>
</feature>
<dbReference type="PRINTS" id="PR01415">
    <property type="entry name" value="ANKYRIN"/>
</dbReference>
<proteinExistence type="predicted"/>
<keyword evidence="2 3" id="KW-0040">ANK repeat</keyword>
<feature type="compositionally biased region" description="Basic and acidic residues" evidence="4">
    <location>
        <begin position="23"/>
        <end position="32"/>
    </location>
</feature>
<feature type="repeat" description="ANK" evidence="3">
    <location>
        <begin position="297"/>
        <end position="329"/>
    </location>
</feature>
<dbReference type="Pfam" id="PF12796">
    <property type="entry name" value="Ank_2"/>
    <property type="match status" value="3"/>
</dbReference>
<dbReference type="SMART" id="SM00248">
    <property type="entry name" value="ANK"/>
    <property type="match status" value="14"/>
</dbReference>
<protein>
    <submittedName>
        <fullName evidence="5">Uncharacterized protein</fullName>
    </submittedName>
</protein>
<feature type="region of interest" description="Disordered" evidence="4">
    <location>
        <begin position="1"/>
        <end position="57"/>
    </location>
</feature>
<comment type="caution">
    <text evidence="5">The sequence shown here is derived from an EMBL/GenBank/DDBJ whole genome shotgun (WGS) entry which is preliminary data.</text>
</comment>
<evidence type="ECO:0000313" key="6">
    <source>
        <dbReference type="Proteomes" id="UP001627154"/>
    </source>
</evidence>
<dbReference type="InterPro" id="IPR036770">
    <property type="entry name" value="Ankyrin_rpt-contain_sf"/>
</dbReference>
<dbReference type="Pfam" id="PF00023">
    <property type="entry name" value="Ank"/>
    <property type="match status" value="1"/>
</dbReference>
<name>A0ABD2W8G5_9HYME</name>
<sequence>MASAKPFTSEMGANLEQSQSPQEHQEPTEQRPKVQLQLHKQQPKVQQQPAQQQQKGMTLPEAVMWGNAKQVCQLIALNQGVSIDEKWTDYALLNLALKKRRRQIAKILITEGCRVHKPNLKAGVDTPLHYAVKEDIDMVQMMLDRGAEISQQNEHGETPLMLAAKLNKPEVVDLILNKFSSNLKNIKAKDKFSHFFVACIKNKTDIIKHMMKESIYINEQVDLNATMWAGYTALHFAVLFNSFETIKLLLSHKADVTIKNADHMTALHLAYKKNNETAIGLLLDVHEKNFKNPVDGNGFSHFHIACLRNHLKAVKNFVGHGVDINHAVKINANQYAGYTPLHFAIKALSVNGNSQKPLIEYLVKQKADVNARDAQNETPLHLACFQPEHKVNKYAQHVDNASRPDTESNTPIQCEKFFRIIDQIELLRIVDLLLNCDSDVNACNYNDETPAFFLFRTNYGSRDMTKKRDKYANAVSKMFNSQRYDVLKLLVERGLDVNHKDDRGMTLLHHVMDLDEHQLMKEDMVKLLIEHGADVNAKSLYGPTPLHLAVNNGHDNLIELLVDSGADVNAIEKDYGYRTPLHMATVHRQEKTILHLIRGGADPSRVTSNGMSVIHLVALDDHMRLKQPKSTSESPIDPRLALNGMLRAVLMNGCDIDMRDKNGRSALLLAAWELNHTAASILMDYFADANIRDNAGETCCSLPLYESESIAYYFYRYIQKLKIANFPLSDQINDFYNANTGCHPELTEDLIQQLREELEKMKSAKINFFCSFYDLMFKNSMYVEQVLDTPLFKSSLDSIDQIYPNFGKRLITQYGKGLARRRQMRKAETVLAGLFNNRVSTHAVEKILKYLDDETLSNIIKSNDPKFKFSHPRQAMQEFITTPMSCNQDEFIMDSSTYLDNKCESRKQAIAYCNALMQRKQLLVE</sequence>
<evidence type="ECO:0000256" key="3">
    <source>
        <dbReference type="PROSITE-ProRule" id="PRU00023"/>
    </source>
</evidence>
<reference evidence="5 6" key="1">
    <citation type="journal article" date="2024" name="bioRxiv">
        <title>A reference genome for Trichogramma kaykai: A tiny desert-dwelling parasitoid wasp with competing sex-ratio distorters.</title>
        <authorList>
            <person name="Culotta J."/>
            <person name="Lindsey A.R."/>
        </authorList>
    </citation>
    <scope>NUCLEOTIDE SEQUENCE [LARGE SCALE GENOMIC DNA]</scope>
    <source>
        <strain evidence="5 6">KSX58</strain>
    </source>
</reference>
<feature type="compositionally biased region" description="Low complexity" evidence="4">
    <location>
        <begin position="33"/>
        <end position="55"/>
    </location>
</feature>
<dbReference type="PANTHER" id="PTHR24198">
    <property type="entry name" value="ANKYRIN REPEAT AND PROTEIN KINASE DOMAIN-CONTAINING PROTEIN"/>
    <property type="match status" value="1"/>
</dbReference>
<feature type="repeat" description="ANK" evidence="3">
    <location>
        <begin position="155"/>
        <end position="178"/>
    </location>
</feature>
<dbReference type="AlphaFoldDB" id="A0ABD2W8G5"/>
<feature type="repeat" description="ANK" evidence="3">
    <location>
        <begin position="503"/>
        <end position="540"/>
    </location>
</feature>
<dbReference type="SUPFAM" id="SSF48403">
    <property type="entry name" value="Ankyrin repeat"/>
    <property type="match status" value="2"/>
</dbReference>
<organism evidence="5 6">
    <name type="scientific">Trichogramma kaykai</name>
    <dbReference type="NCBI Taxonomy" id="54128"/>
    <lineage>
        <taxon>Eukaryota</taxon>
        <taxon>Metazoa</taxon>
        <taxon>Ecdysozoa</taxon>
        <taxon>Arthropoda</taxon>
        <taxon>Hexapoda</taxon>
        <taxon>Insecta</taxon>
        <taxon>Pterygota</taxon>
        <taxon>Neoptera</taxon>
        <taxon>Endopterygota</taxon>
        <taxon>Hymenoptera</taxon>
        <taxon>Apocrita</taxon>
        <taxon>Proctotrupomorpha</taxon>
        <taxon>Chalcidoidea</taxon>
        <taxon>Trichogrammatidae</taxon>
        <taxon>Trichogramma</taxon>
    </lineage>
</organism>
<dbReference type="PANTHER" id="PTHR24198:SF165">
    <property type="entry name" value="ANKYRIN REPEAT-CONTAINING PROTEIN-RELATED"/>
    <property type="match status" value="1"/>
</dbReference>
<feature type="repeat" description="ANK" evidence="3">
    <location>
        <begin position="541"/>
        <end position="573"/>
    </location>
</feature>
<dbReference type="Gene3D" id="1.25.40.20">
    <property type="entry name" value="Ankyrin repeat-containing domain"/>
    <property type="match status" value="5"/>
</dbReference>
<evidence type="ECO:0000256" key="2">
    <source>
        <dbReference type="ARBA" id="ARBA00023043"/>
    </source>
</evidence>
<dbReference type="Proteomes" id="UP001627154">
    <property type="component" value="Unassembled WGS sequence"/>
</dbReference>
<feature type="repeat" description="ANK" evidence="3">
    <location>
        <begin position="336"/>
        <end position="374"/>
    </location>
</feature>
<evidence type="ECO:0000256" key="4">
    <source>
        <dbReference type="SAM" id="MobiDB-lite"/>
    </source>
</evidence>
<feature type="repeat" description="ANK" evidence="3">
    <location>
        <begin position="229"/>
        <end position="261"/>
    </location>
</feature>
<dbReference type="EMBL" id="JBJJXI010000123">
    <property type="protein sequence ID" value="KAL3389365.1"/>
    <property type="molecule type" value="Genomic_DNA"/>
</dbReference>
<evidence type="ECO:0000256" key="1">
    <source>
        <dbReference type="ARBA" id="ARBA00022737"/>
    </source>
</evidence>
<feature type="repeat" description="ANK" evidence="3">
    <location>
        <begin position="576"/>
        <end position="608"/>
    </location>
</feature>